<accession>A0A9W8VB15</accession>
<protein>
    <submittedName>
        <fullName evidence="1">Uncharacterized protein</fullName>
    </submittedName>
</protein>
<reference evidence="1" key="1">
    <citation type="submission" date="2022-09" db="EMBL/GenBank/DDBJ databases">
        <title>Fusarium specimens isolated from Avocado Roots.</title>
        <authorList>
            <person name="Stajich J."/>
            <person name="Roper C."/>
            <person name="Heimlech-Rivalta G."/>
        </authorList>
    </citation>
    <scope>NUCLEOTIDE SEQUENCE</scope>
    <source>
        <strain evidence="1">CF00136</strain>
    </source>
</reference>
<keyword evidence="2" id="KW-1185">Reference proteome</keyword>
<dbReference type="EMBL" id="JAOQAZ010000037">
    <property type="protein sequence ID" value="KAJ4248153.1"/>
    <property type="molecule type" value="Genomic_DNA"/>
</dbReference>
<comment type="caution">
    <text evidence="1">The sequence shown here is derived from an EMBL/GenBank/DDBJ whole genome shotgun (WGS) entry which is preliminary data.</text>
</comment>
<gene>
    <name evidence="1" type="ORF">NW762_012923</name>
</gene>
<sequence length="212" mass="24515">MPPEDWKRLSIQDIEIVPNGNSNETRVLERIAQRSRIMDKYQRNSDFWKIVNKYDQFQFASQYTGLLSELGLQKMPHNKFKMIQELSGPSNSAIEDRNNNGKIWMRICGGLEHGSGLLPFIPCVAVNLSPFEVTTTSYTGLVEKGSDKRLKSFHQLLQHDYVQSLCKIGQDWFDAVDCGKEFLDDVDELGVEWDTLSEEEVMEYLEWLVKTK</sequence>
<dbReference type="OrthoDB" id="5153694at2759"/>
<evidence type="ECO:0000313" key="2">
    <source>
        <dbReference type="Proteomes" id="UP001152049"/>
    </source>
</evidence>
<name>A0A9W8VB15_9HYPO</name>
<dbReference type="Proteomes" id="UP001152049">
    <property type="component" value="Unassembled WGS sequence"/>
</dbReference>
<organism evidence="1 2">
    <name type="scientific">Fusarium torreyae</name>
    <dbReference type="NCBI Taxonomy" id="1237075"/>
    <lineage>
        <taxon>Eukaryota</taxon>
        <taxon>Fungi</taxon>
        <taxon>Dikarya</taxon>
        <taxon>Ascomycota</taxon>
        <taxon>Pezizomycotina</taxon>
        <taxon>Sordariomycetes</taxon>
        <taxon>Hypocreomycetidae</taxon>
        <taxon>Hypocreales</taxon>
        <taxon>Nectriaceae</taxon>
        <taxon>Fusarium</taxon>
    </lineage>
</organism>
<evidence type="ECO:0000313" key="1">
    <source>
        <dbReference type="EMBL" id="KAJ4248153.1"/>
    </source>
</evidence>
<dbReference type="AlphaFoldDB" id="A0A9W8VB15"/>
<proteinExistence type="predicted"/>